<dbReference type="KEGG" id="bspl:129603810"/>
<feature type="transmembrane region" description="Helical" evidence="9">
    <location>
        <begin position="188"/>
        <end position="206"/>
    </location>
</feature>
<protein>
    <submittedName>
        <fullName evidence="13">Uncharacterized protein LOC129603810 isoform X1</fullName>
    </submittedName>
</protein>
<sequence length="245" mass="27768">MWCFVRTMNFTLLTAFVYFFSWISASVSEFHIVEVQHGEDVTLDCTNFTSWPSHIHWFKLGSGPNITCISSMISADTNTTFCDGFKNDRFTMTSSTETVFLNIKHVDLFDSGLYFCGNNCDGKPMIVHATYLKVTQEMFGALITVILSGLIIFLIIVIIGLVIKIISLHKAPVHGQNPQHSQVMKNNFYLRLICNLFLFICGYFHFQTLGSDNLNYAAVTFKPKPRTNHRPASQTQLEPDNAANR</sequence>
<feature type="chain" id="PRO_5040726183" evidence="10">
    <location>
        <begin position="26"/>
        <end position="245"/>
    </location>
</feature>
<evidence type="ECO:0000256" key="2">
    <source>
        <dbReference type="ARBA" id="ARBA00022475"/>
    </source>
</evidence>
<evidence type="ECO:0000256" key="10">
    <source>
        <dbReference type="SAM" id="SignalP"/>
    </source>
</evidence>
<keyword evidence="6" id="KW-1015">Disulfide bond</keyword>
<feature type="transmembrane region" description="Helical" evidence="9">
    <location>
        <begin position="138"/>
        <end position="167"/>
    </location>
</feature>
<keyword evidence="4" id="KW-0391">Immunity</keyword>
<dbReference type="AlphaFoldDB" id="A0A9W2XME7"/>
<dbReference type="InterPro" id="IPR052051">
    <property type="entry name" value="TCR_complex_component"/>
</dbReference>
<dbReference type="PANTHER" id="PTHR19433">
    <property type="entry name" value="T-CELL RECEPTOR ALPHA CHAIN V REGION-RELATED"/>
    <property type="match status" value="1"/>
</dbReference>
<feature type="domain" description="Ig-like" evidence="11">
    <location>
        <begin position="28"/>
        <end position="116"/>
    </location>
</feature>
<dbReference type="SUPFAM" id="SSF48726">
    <property type="entry name" value="Immunoglobulin"/>
    <property type="match status" value="1"/>
</dbReference>
<dbReference type="RefSeq" id="XP_055362934.1">
    <property type="nucleotide sequence ID" value="XM_055506959.1"/>
</dbReference>
<evidence type="ECO:0000313" key="12">
    <source>
        <dbReference type="Proteomes" id="UP000515150"/>
    </source>
</evidence>
<dbReference type="PANTHER" id="PTHR19433:SF111">
    <property type="entry name" value="T CELL RECEPTOR ALPHA VARIABLE 4"/>
    <property type="match status" value="1"/>
</dbReference>
<evidence type="ECO:0000256" key="8">
    <source>
        <dbReference type="SAM" id="MobiDB-lite"/>
    </source>
</evidence>
<dbReference type="InterPro" id="IPR007110">
    <property type="entry name" value="Ig-like_dom"/>
</dbReference>
<dbReference type="InterPro" id="IPR013106">
    <property type="entry name" value="Ig_V-set"/>
</dbReference>
<proteinExistence type="predicted"/>
<dbReference type="GO" id="GO:0009617">
    <property type="term" value="P:response to bacterium"/>
    <property type="evidence" value="ECO:0007669"/>
    <property type="project" value="TreeGrafter"/>
</dbReference>
<feature type="compositionally biased region" description="Polar residues" evidence="8">
    <location>
        <begin position="230"/>
        <end position="245"/>
    </location>
</feature>
<dbReference type="GO" id="GO:0002376">
    <property type="term" value="P:immune system process"/>
    <property type="evidence" value="ECO:0007669"/>
    <property type="project" value="UniProtKB-KW"/>
</dbReference>
<evidence type="ECO:0000313" key="13">
    <source>
        <dbReference type="RefSeq" id="XP_055362934.1"/>
    </source>
</evidence>
<dbReference type="Proteomes" id="UP000515150">
    <property type="component" value="Chromosome 2"/>
</dbReference>
<dbReference type="InterPro" id="IPR036179">
    <property type="entry name" value="Ig-like_dom_sf"/>
</dbReference>
<keyword evidence="12" id="KW-1185">Reference proteome</keyword>
<evidence type="ECO:0000256" key="7">
    <source>
        <dbReference type="ARBA" id="ARBA00023180"/>
    </source>
</evidence>
<evidence type="ECO:0000256" key="1">
    <source>
        <dbReference type="ARBA" id="ARBA00004236"/>
    </source>
</evidence>
<organism evidence="12 13">
    <name type="scientific">Betta splendens</name>
    <name type="common">Siamese fighting fish</name>
    <dbReference type="NCBI Taxonomy" id="158456"/>
    <lineage>
        <taxon>Eukaryota</taxon>
        <taxon>Metazoa</taxon>
        <taxon>Chordata</taxon>
        <taxon>Craniata</taxon>
        <taxon>Vertebrata</taxon>
        <taxon>Euteleostomi</taxon>
        <taxon>Actinopterygii</taxon>
        <taxon>Neopterygii</taxon>
        <taxon>Teleostei</taxon>
        <taxon>Neoteleostei</taxon>
        <taxon>Acanthomorphata</taxon>
        <taxon>Anabantaria</taxon>
        <taxon>Anabantiformes</taxon>
        <taxon>Anabantoidei</taxon>
        <taxon>Osphronemidae</taxon>
        <taxon>Betta</taxon>
    </lineage>
</organism>
<dbReference type="InterPro" id="IPR003599">
    <property type="entry name" value="Ig_sub"/>
</dbReference>
<feature type="signal peptide" evidence="10">
    <location>
        <begin position="1"/>
        <end position="25"/>
    </location>
</feature>
<keyword evidence="2" id="KW-1003">Cell membrane</keyword>
<reference evidence="13" key="1">
    <citation type="submission" date="2025-08" db="UniProtKB">
        <authorList>
            <consortium name="RefSeq"/>
        </authorList>
    </citation>
    <scope>IDENTIFICATION</scope>
</reference>
<gene>
    <name evidence="13" type="primary">LOC129603810</name>
</gene>
<keyword evidence="7" id="KW-0325">Glycoprotein</keyword>
<evidence type="ECO:0000256" key="4">
    <source>
        <dbReference type="ARBA" id="ARBA00022859"/>
    </source>
</evidence>
<name>A0A9W2XME7_BETSP</name>
<dbReference type="GO" id="GO:0005886">
    <property type="term" value="C:plasma membrane"/>
    <property type="evidence" value="ECO:0007669"/>
    <property type="project" value="UniProtKB-SubCell"/>
</dbReference>
<evidence type="ECO:0000256" key="6">
    <source>
        <dbReference type="ARBA" id="ARBA00023157"/>
    </source>
</evidence>
<evidence type="ECO:0000256" key="9">
    <source>
        <dbReference type="SAM" id="Phobius"/>
    </source>
</evidence>
<keyword evidence="3 10" id="KW-0732">Signal</keyword>
<evidence type="ECO:0000259" key="11">
    <source>
        <dbReference type="PROSITE" id="PS50835"/>
    </source>
</evidence>
<dbReference type="GeneID" id="129603810"/>
<keyword evidence="5 9" id="KW-0472">Membrane</keyword>
<evidence type="ECO:0000256" key="3">
    <source>
        <dbReference type="ARBA" id="ARBA00022729"/>
    </source>
</evidence>
<dbReference type="OrthoDB" id="9932608at2759"/>
<dbReference type="InterPro" id="IPR013783">
    <property type="entry name" value="Ig-like_fold"/>
</dbReference>
<dbReference type="PROSITE" id="PS50835">
    <property type="entry name" value="IG_LIKE"/>
    <property type="match status" value="1"/>
</dbReference>
<dbReference type="Pfam" id="PF07686">
    <property type="entry name" value="V-set"/>
    <property type="match status" value="1"/>
</dbReference>
<feature type="region of interest" description="Disordered" evidence="8">
    <location>
        <begin position="225"/>
        <end position="245"/>
    </location>
</feature>
<comment type="subcellular location">
    <subcellularLocation>
        <location evidence="1">Cell membrane</location>
    </subcellularLocation>
</comment>
<keyword evidence="9" id="KW-0812">Transmembrane</keyword>
<dbReference type="CDD" id="cd00099">
    <property type="entry name" value="IgV"/>
    <property type="match status" value="1"/>
</dbReference>
<accession>A0A9W2XME7</accession>
<evidence type="ECO:0000256" key="5">
    <source>
        <dbReference type="ARBA" id="ARBA00023136"/>
    </source>
</evidence>
<keyword evidence="9" id="KW-1133">Transmembrane helix</keyword>
<dbReference type="Gene3D" id="2.60.40.10">
    <property type="entry name" value="Immunoglobulins"/>
    <property type="match status" value="1"/>
</dbReference>
<dbReference type="SMART" id="SM00409">
    <property type="entry name" value="IG"/>
    <property type="match status" value="1"/>
</dbReference>